<dbReference type="GO" id="GO:0016987">
    <property type="term" value="F:sigma factor activity"/>
    <property type="evidence" value="ECO:0007669"/>
    <property type="project" value="UniProtKB-KW"/>
</dbReference>
<dbReference type="RefSeq" id="WP_131607829.1">
    <property type="nucleotide sequence ID" value="NZ_SJSM01000002.1"/>
</dbReference>
<sequence length="186" mass="21812">MIAYTELKDSELAAMLRDGDDGVYKEIYNRYWDKLYYIAHRILKSQEATEEVVQDVFVLLWKKRLTLVIQSLPVYLAAMVRYEVYRYVARDKKDRLNEEAYQTTLTDYASFDTDLENKLLLEIVETLSNQLPEKCRLVFQYVKLQDRALSDVAEELDISQKTAEAHLTKALKVIRSNVGNSMHLLF</sequence>
<dbReference type="InterPro" id="IPR036388">
    <property type="entry name" value="WH-like_DNA-bd_sf"/>
</dbReference>
<name>A0A4R0NEH7_9SPHI</name>
<dbReference type="InterPro" id="IPR007627">
    <property type="entry name" value="RNA_pol_sigma70_r2"/>
</dbReference>
<evidence type="ECO:0000256" key="2">
    <source>
        <dbReference type="ARBA" id="ARBA00023015"/>
    </source>
</evidence>
<dbReference type="Gene3D" id="1.10.1740.10">
    <property type="match status" value="1"/>
</dbReference>
<feature type="domain" description="RNA polymerase sigma-70 region 2" evidence="5">
    <location>
        <begin position="27"/>
        <end position="92"/>
    </location>
</feature>
<accession>A0A4R0NEH7</accession>
<dbReference type="SUPFAM" id="SSF88659">
    <property type="entry name" value="Sigma3 and sigma4 domains of RNA polymerase sigma factors"/>
    <property type="match status" value="1"/>
</dbReference>
<dbReference type="Proteomes" id="UP000291117">
    <property type="component" value="Unassembled WGS sequence"/>
</dbReference>
<dbReference type="NCBIfam" id="TIGR02937">
    <property type="entry name" value="sigma70-ECF"/>
    <property type="match status" value="1"/>
</dbReference>
<dbReference type="InterPro" id="IPR013324">
    <property type="entry name" value="RNA_pol_sigma_r3/r4-like"/>
</dbReference>
<keyword evidence="4" id="KW-0804">Transcription</keyword>
<evidence type="ECO:0000313" key="7">
    <source>
        <dbReference type="EMBL" id="TCC98849.1"/>
    </source>
</evidence>
<evidence type="ECO:0000259" key="5">
    <source>
        <dbReference type="Pfam" id="PF04542"/>
    </source>
</evidence>
<dbReference type="GO" id="GO:0006352">
    <property type="term" value="P:DNA-templated transcription initiation"/>
    <property type="evidence" value="ECO:0007669"/>
    <property type="project" value="InterPro"/>
</dbReference>
<gene>
    <name evidence="7" type="ORF">EZ444_06115</name>
</gene>
<organism evidence="7 8">
    <name type="scientific">Pedobacter hiemivivus</name>
    <dbReference type="NCBI Taxonomy" id="2530454"/>
    <lineage>
        <taxon>Bacteria</taxon>
        <taxon>Pseudomonadati</taxon>
        <taxon>Bacteroidota</taxon>
        <taxon>Sphingobacteriia</taxon>
        <taxon>Sphingobacteriales</taxon>
        <taxon>Sphingobacteriaceae</taxon>
        <taxon>Pedobacter</taxon>
    </lineage>
</organism>
<dbReference type="Pfam" id="PF04542">
    <property type="entry name" value="Sigma70_r2"/>
    <property type="match status" value="1"/>
</dbReference>
<evidence type="ECO:0000259" key="6">
    <source>
        <dbReference type="Pfam" id="PF08281"/>
    </source>
</evidence>
<dbReference type="InterPro" id="IPR039425">
    <property type="entry name" value="RNA_pol_sigma-70-like"/>
</dbReference>
<dbReference type="InterPro" id="IPR014284">
    <property type="entry name" value="RNA_pol_sigma-70_dom"/>
</dbReference>
<proteinExistence type="inferred from homology"/>
<keyword evidence="8" id="KW-1185">Reference proteome</keyword>
<evidence type="ECO:0000256" key="4">
    <source>
        <dbReference type="ARBA" id="ARBA00023163"/>
    </source>
</evidence>
<dbReference type="GO" id="GO:0003677">
    <property type="term" value="F:DNA binding"/>
    <property type="evidence" value="ECO:0007669"/>
    <property type="project" value="InterPro"/>
</dbReference>
<protein>
    <submittedName>
        <fullName evidence="7">Sigma-70 family RNA polymerase sigma factor</fullName>
    </submittedName>
</protein>
<dbReference type="Pfam" id="PF08281">
    <property type="entry name" value="Sigma70_r4_2"/>
    <property type="match status" value="1"/>
</dbReference>
<comment type="similarity">
    <text evidence="1">Belongs to the sigma-70 factor family. ECF subfamily.</text>
</comment>
<dbReference type="InterPro" id="IPR013249">
    <property type="entry name" value="RNA_pol_sigma70_r4_t2"/>
</dbReference>
<keyword evidence="3" id="KW-0731">Sigma factor</keyword>
<evidence type="ECO:0000313" key="8">
    <source>
        <dbReference type="Proteomes" id="UP000291117"/>
    </source>
</evidence>
<keyword evidence="2" id="KW-0805">Transcription regulation</keyword>
<evidence type="ECO:0000256" key="1">
    <source>
        <dbReference type="ARBA" id="ARBA00010641"/>
    </source>
</evidence>
<dbReference type="SUPFAM" id="SSF88946">
    <property type="entry name" value="Sigma2 domain of RNA polymerase sigma factors"/>
    <property type="match status" value="1"/>
</dbReference>
<dbReference type="InterPro" id="IPR013325">
    <property type="entry name" value="RNA_pol_sigma_r2"/>
</dbReference>
<comment type="caution">
    <text evidence="7">The sequence shown here is derived from an EMBL/GenBank/DDBJ whole genome shotgun (WGS) entry which is preliminary data.</text>
</comment>
<feature type="domain" description="RNA polymerase sigma factor 70 region 4 type 2" evidence="6">
    <location>
        <begin position="122"/>
        <end position="172"/>
    </location>
</feature>
<dbReference type="Gene3D" id="1.10.10.10">
    <property type="entry name" value="Winged helix-like DNA-binding domain superfamily/Winged helix DNA-binding domain"/>
    <property type="match status" value="1"/>
</dbReference>
<dbReference type="PANTHER" id="PTHR43133">
    <property type="entry name" value="RNA POLYMERASE ECF-TYPE SIGMA FACTO"/>
    <property type="match status" value="1"/>
</dbReference>
<dbReference type="OrthoDB" id="1097528at2"/>
<dbReference type="EMBL" id="SJSM01000002">
    <property type="protein sequence ID" value="TCC98849.1"/>
    <property type="molecule type" value="Genomic_DNA"/>
</dbReference>
<evidence type="ECO:0000256" key="3">
    <source>
        <dbReference type="ARBA" id="ARBA00023082"/>
    </source>
</evidence>
<dbReference type="AlphaFoldDB" id="A0A4R0NEH7"/>
<reference evidence="7 8" key="1">
    <citation type="submission" date="2019-02" db="EMBL/GenBank/DDBJ databases">
        <title>Pedobacter sp. RP-3-8 sp. nov., isolated from Arctic soil.</title>
        <authorList>
            <person name="Dahal R.H."/>
        </authorList>
    </citation>
    <scope>NUCLEOTIDE SEQUENCE [LARGE SCALE GENOMIC DNA]</scope>
    <source>
        <strain evidence="7 8">RP-3-8</strain>
    </source>
</reference>
<dbReference type="PANTHER" id="PTHR43133:SF46">
    <property type="entry name" value="RNA POLYMERASE SIGMA-70 FACTOR ECF SUBFAMILY"/>
    <property type="match status" value="1"/>
</dbReference>